<keyword evidence="4" id="KW-1185">Reference proteome</keyword>
<dbReference type="SMART" id="SM00530">
    <property type="entry name" value="HTH_XRE"/>
    <property type="match status" value="1"/>
</dbReference>
<dbReference type="Proteomes" id="UP001501218">
    <property type="component" value="Unassembled WGS sequence"/>
</dbReference>
<feature type="domain" description="HTH cro/C1-type" evidence="2">
    <location>
        <begin position="31"/>
        <end position="90"/>
    </location>
</feature>
<gene>
    <name evidence="3" type="ORF">GCM10009854_27790</name>
</gene>
<evidence type="ECO:0000256" key="1">
    <source>
        <dbReference type="SAM" id="Coils"/>
    </source>
</evidence>
<dbReference type="SUPFAM" id="SSF47413">
    <property type="entry name" value="lambda repressor-like DNA-binding domains"/>
    <property type="match status" value="1"/>
</dbReference>
<dbReference type="InterPro" id="IPR010982">
    <property type="entry name" value="Lambda_DNA-bd_dom_sf"/>
</dbReference>
<feature type="coiled-coil region" evidence="1">
    <location>
        <begin position="121"/>
        <end position="155"/>
    </location>
</feature>
<evidence type="ECO:0000313" key="4">
    <source>
        <dbReference type="Proteomes" id="UP001501218"/>
    </source>
</evidence>
<evidence type="ECO:0000313" key="3">
    <source>
        <dbReference type="EMBL" id="GAA2348787.1"/>
    </source>
</evidence>
<dbReference type="CDD" id="cd00093">
    <property type="entry name" value="HTH_XRE"/>
    <property type="match status" value="1"/>
</dbReference>
<accession>A0ABP5TB00</accession>
<dbReference type="RefSeq" id="WP_344131353.1">
    <property type="nucleotide sequence ID" value="NZ_BAAARA010000008.1"/>
</dbReference>
<organism evidence="3 4">
    <name type="scientific">Saccharopolyspora halophila</name>
    <dbReference type="NCBI Taxonomy" id="405551"/>
    <lineage>
        <taxon>Bacteria</taxon>
        <taxon>Bacillati</taxon>
        <taxon>Actinomycetota</taxon>
        <taxon>Actinomycetes</taxon>
        <taxon>Pseudonocardiales</taxon>
        <taxon>Pseudonocardiaceae</taxon>
        <taxon>Saccharopolyspora</taxon>
    </lineage>
</organism>
<dbReference type="Gene3D" id="1.10.260.40">
    <property type="entry name" value="lambda repressor-like DNA-binding domains"/>
    <property type="match status" value="1"/>
</dbReference>
<proteinExistence type="predicted"/>
<evidence type="ECO:0000259" key="2">
    <source>
        <dbReference type="PROSITE" id="PS50943"/>
    </source>
</evidence>
<dbReference type="EMBL" id="BAAARA010000008">
    <property type="protein sequence ID" value="GAA2348787.1"/>
    <property type="molecule type" value="Genomic_DNA"/>
</dbReference>
<protein>
    <recommendedName>
        <fullName evidence="2">HTH cro/C1-type domain-containing protein</fullName>
    </recommendedName>
</protein>
<reference evidence="4" key="1">
    <citation type="journal article" date="2019" name="Int. J. Syst. Evol. Microbiol.">
        <title>The Global Catalogue of Microorganisms (GCM) 10K type strain sequencing project: providing services to taxonomists for standard genome sequencing and annotation.</title>
        <authorList>
            <consortium name="The Broad Institute Genomics Platform"/>
            <consortium name="The Broad Institute Genome Sequencing Center for Infectious Disease"/>
            <person name="Wu L."/>
            <person name="Ma J."/>
        </authorList>
    </citation>
    <scope>NUCLEOTIDE SEQUENCE [LARGE SCALE GENOMIC DNA]</scope>
    <source>
        <strain evidence="4">JCM 16221</strain>
    </source>
</reference>
<keyword evidence="1" id="KW-0175">Coiled coil</keyword>
<dbReference type="Pfam" id="PF01381">
    <property type="entry name" value="HTH_3"/>
    <property type="match status" value="1"/>
</dbReference>
<dbReference type="InterPro" id="IPR001387">
    <property type="entry name" value="Cro/C1-type_HTH"/>
</dbReference>
<comment type="caution">
    <text evidence="3">The sequence shown here is derived from an EMBL/GenBank/DDBJ whole genome shotgun (WGS) entry which is preliminary data.</text>
</comment>
<name>A0ABP5TB00_9PSEU</name>
<sequence>MKDKHQSKGADRHETLWSYGYRPERALGESLKELRTAGGMSQEYIATMMSRAGFSWRQTTVAKTEAGNRPVRLDEAAALALHFGVSVNELIDNQADTPEQSKIESKYRVAFSMYLSSMSRVEEAVARRDAAEVEYQQALNAMKEREASYEQAKAKFDQAFGTAEADELGE</sequence>
<dbReference type="PROSITE" id="PS50943">
    <property type="entry name" value="HTH_CROC1"/>
    <property type="match status" value="1"/>
</dbReference>